<keyword evidence="3" id="KW-1185">Reference proteome</keyword>
<feature type="region of interest" description="Disordered" evidence="1">
    <location>
        <begin position="347"/>
        <end position="370"/>
    </location>
</feature>
<feature type="region of interest" description="Disordered" evidence="1">
    <location>
        <begin position="144"/>
        <end position="182"/>
    </location>
</feature>
<organism evidence="2 3">
    <name type="scientific">Hericium alpestre</name>
    <dbReference type="NCBI Taxonomy" id="135208"/>
    <lineage>
        <taxon>Eukaryota</taxon>
        <taxon>Fungi</taxon>
        <taxon>Dikarya</taxon>
        <taxon>Basidiomycota</taxon>
        <taxon>Agaricomycotina</taxon>
        <taxon>Agaricomycetes</taxon>
        <taxon>Russulales</taxon>
        <taxon>Hericiaceae</taxon>
        <taxon>Hericium</taxon>
    </lineage>
</organism>
<feature type="compositionally biased region" description="Polar residues" evidence="1">
    <location>
        <begin position="407"/>
        <end position="420"/>
    </location>
</feature>
<evidence type="ECO:0000313" key="2">
    <source>
        <dbReference type="EMBL" id="TFY81330.1"/>
    </source>
</evidence>
<reference evidence="2 3" key="1">
    <citation type="submission" date="2019-02" db="EMBL/GenBank/DDBJ databases">
        <title>Genome sequencing of the rare red list fungi Hericium alpestre (H. flagellum).</title>
        <authorList>
            <person name="Buettner E."/>
            <person name="Kellner H."/>
        </authorList>
    </citation>
    <scope>NUCLEOTIDE SEQUENCE [LARGE SCALE GENOMIC DNA]</scope>
    <source>
        <strain evidence="2 3">DSM 108284</strain>
    </source>
</reference>
<accession>A0A4Z0A4E1</accession>
<name>A0A4Z0A4E1_9AGAM</name>
<comment type="caution">
    <text evidence="2">The sequence shown here is derived from an EMBL/GenBank/DDBJ whole genome shotgun (WGS) entry which is preliminary data.</text>
</comment>
<gene>
    <name evidence="2" type="ORF">EWM64_g2679</name>
</gene>
<dbReference type="OrthoDB" id="2682934at2759"/>
<feature type="compositionally biased region" description="Acidic residues" evidence="1">
    <location>
        <begin position="354"/>
        <end position="363"/>
    </location>
</feature>
<proteinExistence type="predicted"/>
<feature type="region of interest" description="Disordered" evidence="1">
    <location>
        <begin position="391"/>
        <end position="600"/>
    </location>
</feature>
<evidence type="ECO:0000313" key="3">
    <source>
        <dbReference type="Proteomes" id="UP000298061"/>
    </source>
</evidence>
<dbReference type="AlphaFoldDB" id="A0A4Z0A4E1"/>
<feature type="compositionally biased region" description="Polar residues" evidence="1">
    <location>
        <begin position="532"/>
        <end position="559"/>
    </location>
</feature>
<dbReference type="EMBL" id="SFCI01000223">
    <property type="protein sequence ID" value="TFY81330.1"/>
    <property type="molecule type" value="Genomic_DNA"/>
</dbReference>
<dbReference type="Proteomes" id="UP000298061">
    <property type="component" value="Unassembled WGS sequence"/>
</dbReference>
<feature type="compositionally biased region" description="Polar residues" evidence="1">
    <location>
        <begin position="171"/>
        <end position="181"/>
    </location>
</feature>
<sequence>MTKLSRLRQKMYDHSVTIHSSSDDPQATTLKRFTSEGQPILATAAGLFCTTITTTTLAVRMMATCTGFDKKDRRCVCSRFMIRDGQKAATQPSVTLPALATSAVDGIINQISGNLTRMKATEAAARQETNLGFRPGAGATVKGSMAVKSGRKGSTRIKSGSIPQNMPAVGPSTSRAVSVTQPRRKEPEMFPFYALCMIPYGLTKSGLLKDKRAPDTEDAEALRRLGLCHMSEGGVPLQYSQEWKMQRINDFVRQLLPNLLNYLDARYGVPKEGESHWRLLKKQQRKLVLIDRTTITGVELTNAKGSSGRNWIGCIIHIVPRYEIPENVYRDWGAAIQQAKIDYQEGKAHVQDVSSEDETDTDLDLGPYASTLPGLQAQLSSMSMISDGETVNAESDGAATDNEDDVNTNAIQNKRGSATRTKSKSISRDKAKRGRGKKAKPDRKGKGKRSRSEARHDNDDSDSAEGEATFIPSSDEEHVKKWQKVTTQRRSARLSAKPTPIIELDSDSDDNRFPLFLTASSPEVEELPSALAQPSSSGSGAIPQTASTITGPSTATSFPSDMLLPGSSTAMPPKPRMLSRTYTRGGFALPSKPLAYPWPK</sequence>
<feature type="compositionally biased region" description="Basic residues" evidence="1">
    <location>
        <begin position="421"/>
        <end position="449"/>
    </location>
</feature>
<protein>
    <submittedName>
        <fullName evidence="2">Uncharacterized protein</fullName>
    </submittedName>
</protein>
<evidence type="ECO:0000256" key="1">
    <source>
        <dbReference type="SAM" id="MobiDB-lite"/>
    </source>
</evidence>